<dbReference type="PRINTS" id="PR00455">
    <property type="entry name" value="HTHTETR"/>
</dbReference>
<dbReference type="PANTHER" id="PTHR47506">
    <property type="entry name" value="TRANSCRIPTIONAL REGULATORY PROTEIN"/>
    <property type="match status" value="1"/>
</dbReference>
<dbReference type="GO" id="GO:0003677">
    <property type="term" value="F:DNA binding"/>
    <property type="evidence" value="ECO:0007669"/>
    <property type="project" value="UniProtKB-UniRule"/>
</dbReference>
<evidence type="ECO:0000259" key="5">
    <source>
        <dbReference type="PROSITE" id="PS50977"/>
    </source>
</evidence>
<dbReference type="Pfam" id="PF00440">
    <property type="entry name" value="TetR_N"/>
    <property type="match status" value="1"/>
</dbReference>
<name>K6UZA0_9ACTN</name>
<keyword evidence="7" id="KW-1185">Reference proteome</keyword>
<dbReference type="PANTHER" id="PTHR47506:SF6">
    <property type="entry name" value="HTH-TYPE TRANSCRIPTIONAL REPRESSOR NEMR"/>
    <property type="match status" value="1"/>
</dbReference>
<proteinExistence type="predicted"/>
<dbReference type="SUPFAM" id="SSF46689">
    <property type="entry name" value="Homeodomain-like"/>
    <property type="match status" value="1"/>
</dbReference>
<dbReference type="eggNOG" id="COG1309">
    <property type="taxonomic scope" value="Bacteria"/>
</dbReference>
<feature type="DNA-binding region" description="H-T-H motif" evidence="4">
    <location>
        <begin position="27"/>
        <end position="46"/>
    </location>
</feature>
<evidence type="ECO:0000256" key="2">
    <source>
        <dbReference type="ARBA" id="ARBA00023125"/>
    </source>
</evidence>
<dbReference type="InterPro" id="IPR009057">
    <property type="entry name" value="Homeodomain-like_sf"/>
</dbReference>
<keyword evidence="1" id="KW-0805">Transcription regulation</keyword>
<organism evidence="6 7">
    <name type="scientific">Gordonia rhizosphera NBRC 16068</name>
    <dbReference type="NCBI Taxonomy" id="1108045"/>
    <lineage>
        <taxon>Bacteria</taxon>
        <taxon>Bacillati</taxon>
        <taxon>Actinomycetota</taxon>
        <taxon>Actinomycetes</taxon>
        <taxon>Mycobacteriales</taxon>
        <taxon>Gordoniaceae</taxon>
        <taxon>Gordonia</taxon>
    </lineage>
</organism>
<dbReference type="InterPro" id="IPR036271">
    <property type="entry name" value="Tet_transcr_reg_TetR-rel_C_sf"/>
</dbReference>
<dbReference type="Proteomes" id="UP000008363">
    <property type="component" value="Unassembled WGS sequence"/>
</dbReference>
<accession>K6UZA0</accession>
<protein>
    <submittedName>
        <fullName evidence="6">Putative TetR family transcriptional regulator</fullName>
    </submittedName>
</protein>
<evidence type="ECO:0000256" key="3">
    <source>
        <dbReference type="ARBA" id="ARBA00023163"/>
    </source>
</evidence>
<evidence type="ECO:0000256" key="1">
    <source>
        <dbReference type="ARBA" id="ARBA00023015"/>
    </source>
</evidence>
<keyword evidence="3" id="KW-0804">Transcription</keyword>
<sequence>MRRQQTIAEILDIAQQVMTEEGVNGLSISEVARRLGVQPPSLYKYFDSLMALYDALFNRGQIAHLAALQAANEQAEPGLDALHAMLDASGRWSVENNPIAQLMFYRPVPNFAPSDEAMEHSFAMAKLERGALADAVARGQLGPGADSDEALRVVSILMSGALGQTIANEPNVPWGTGNYSSLLPRLIELLRAVYPPDTEAGSRTKAASAGPT</sequence>
<evidence type="ECO:0000256" key="4">
    <source>
        <dbReference type="PROSITE-ProRule" id="PRU00335"/>
    </source>
</evidence>
<dbReference type="AlphaFoldDB" id="K6UZA0"/>
<gene>
    <name evidence="6" type="ORF">GORHZ_040_00160</name>
</gene>
<dbReference type="STRING" id="1108045.GORHZ_040_00160"/>
<keyword evidence="2 4" id="KW-0238">DNA-binding</keyword>
<dbReference type="SUPFAM" id="SSF48498">
    <property type="entry name" value="Tetracyclin repressor-like, C-terminal domain"/>
    <property type="match status" value="1"/>
</dbReference>
<dbReference type="PROSITE" id="PS50977">
    <property type="entry name" value="HTH_TETR_2"/>
    <property type="match status" value="1"/>
</dbReference>
<evidence type="ECO:0000313" key="7">
    <source>
        <dbReference type="Proteomes" id="UP000008363"/>
    </source>
</evidence>
<evidence type="ECO:0000313" key="6">
    <source>
        <dbReference type="EMBL" id="GAB88783.1"/>
    </source>
</evidence>
<feature type="domain" description="HTH tetR-type" evidence="5">
    <location>
        <begin position="4"/>
        <end position="64"/>
    </location>
</feature>
<dbReference type="EMBL" id="BAHC01000040">
    <property type="protein sequence ID" value="GAB88783.1"/>
    <property type="molecule type" value="Genomic_DNA"/>
</dbReference>
<dbReference type="Gene3D" id="1.10.357.10">
    <property type="entry name" value="Tetracycline Repressor, domain 2"/>
    <property type="match status" value="1"/>
</dbReference>
<reference evidence="6 7" key="1">
    <citation type="submission" date="2012-08" db="EMBL/GenBank/DDBJ databases">
        <title>Whole genome shotgun sequence of Gordonia rhizosphera NBRC 16068.</title>
        <authorList>
            <person name="Takarada H."/>
            <person name="Isaki S."/>
            <person name="Hosoyama A."/>
            <person name="Tsuchikane K."/>
            <person name="Katsumata H."/>
            <person name="Baba S."/>
            <person name="Ohji S."/>
            <person name="Yamazaki S."/>
            <person name="Fujita N."/>
        </authorList>
    </citation>
    <scope>NUCLEOTIDE SEQUENCE [LARGE SCALE GENOMIC DNA]</scope>
    <source>
        <strain evidence="6 7">NBRC 16068</strain>
    </source>
</reference>
<comment type="caution">
    <text evidence="6">The sequence shown here is derived from an EMBL/GenBank/DDBJ whole genome shotgun (WGS) entry which is preliminary data.</text>
</comment>
<dbReference type="InterPro" id="IPR001647">
    <property type="entry name" value="HTH_TetR"/>
</dbReference>